<dbReference type="GO" id="GO:0016747">
    <property type="term" value="F:acyltransferase activity, transferring groups other than amino-acyl groups"/>
    <property type="evidence" value="ECO:0007669"/>
    <property type="project" value="InterPro"/>
</dbReference>
<dbReference type="PROSITE" id="PS51186">
    <property type="entry name" value="GNAT"/>
    <property type="match status" value="1"/>
</dbReference>
<dbReference type="Proteomes" id="UP000509510">
    <property type="component" value="Chromosome II"/>
</dbReference>
<dbReference type="OrthoDB" id="2129362at2759"/>
<dbReference type="Pfam" id="PF00583">
    <property type="entry name" value="Acetyltransf_1"/>
    <property type="match status" value="1"/>
</dbReference>
<dbReference type="CDD" id="cd04301">
    <property type="entry name" value="NAT_SF"/>
    <property type="match status" value="1"/>
</dbReference>
<name>A0A7H8QVX8_TALRU</name>
<accession>A0A7H8QVX8</accession>
<protein>
    <recommendedName>
        <fullName evidence="1">N-acetyltransferase domain-containing protein</fullName>
    </recommendedName>
</protein>
<dbReference type="AlphaFoldDB" id="A0A7H8QVX8"/>
<evidence type="ECO:0000313" key="3">
    <source>
        <dbReference type="Proteomes" id="UP000509510"/>
    </source>
</evidence>
<organism evidence="2 3">
    <name type="scientific">Talaromyces rugulosus</name>
    <name type="common">Penicillium rugulosum</name>
    <dbReference type="NCBI Taxonomy" id="121627"/>
    <lineage>
        <taxon>Eukaryota</taxon>
        <taxon>Fungi</taxon>
        <taxon>Dikarya</taxon>
        <taxon>Ascomycota</taxon>
        <taxon>Pezizomycotina</taxon>
        <taxon>Eurotiomycetes</taxon>
        <taxon>Eurotiomycetidae</taxon>
        <taxon>Eurotiales</taxon>
        <taxon>Trichocomaceae</taxon>
        <taxon>Talaromyces</taxon>
        <taxon>Talaromyces sect. Islandici</taxon>
    </lineage>
</organism>
<proteinExistence type="predicted"/>
<reference evidence="3" key="1">
    <citation type="submission" date="2020-06" db="EMBL/GenBank/DDBJ databases">
        <title>A chromosome-scale genome assembly of Talaromyces rugulosus W13939.</title>
        <authorList>
            <person name="Wang B."/>
            <person name="Guo L."/>
            <person name="Ye K."/>
            <person name="Wang L."/>
        </authorList>
    </citation>
    <scope>NUCLEOTIDE SEQUENCE [LARGE SCALE GENOMIC DNA]</scope>
    <source>
        <strain evidence="3">W13939</strain>
    </source>
</reference>
<evidence type="ECO:0000313" key="2">
    <source>
        <dbReference type="EMBL" id="QKX56993.1"/>
    </source>
</evidence>
<dbReference type="InterPro" id="IPR016181">
    <property type="entry name" value="Acyl_CoA_acyltransferase"/>
</dbReference>
<dbReference type="Gene3D" id="3.40.630.30">
    <property type="match status" value="1"/>
</dbReference>
<evidence type="ECO:0000259" key="1">
    <source>
        <dbReference type="PROSITE" id="PS51186"/>
    </source>
</evidence>
<keyword evidence="3" id="KW-1185">Reference proteome</keyword>
<gene>
    <name evidence="2" type="ORF">TRUGW13939_04101</name>
</gene>
<dbReference type="KEGG" id="trg:TRUGW13939_04101"/>
<dbReference type="GeneID" id="55991603"/>
<feature type="domain" description="N-acetyltransferase" evidence="1">
    <location>
        <begin position="6"/>
        <end position="192"/>
    </location>
</feature>
<sequence>MAAPAFKIRAATENDIPQVHTIYSHYVANTVLTFMQTAPPLQSMLDKFKNNTGNTRSGLPYLVAVDTDTEKTVLGFAYLSPFRGTMFSYGPTVELSLFLSPKYTHKGIGSYLLAELLSKLQDNKPLHRAVEHAGYKSHESVSDPMPVRNIIACMALDPEGRDQGEGLRKWYEQRGFVERGRLKSVGLKKGKW</sequence>
<dbReference type="SUPFAM" id="SSF55729">
    <property type="entry name" value="Acyl-CoA N-acyltransferases (Nat)"/>
    <property type="match status" value="1"/>
</dbReference>
<dbReference type="InterPro" id="IPR000182">
    <property type="entry name" value="GNAT_dom"/>
</dbReference>
<dbReference type="RefSeq" id="XP_035343171.1">
    <property type="nucleotide sequence ID" value="XM_035487278.1"/>
</dbReference>
<dbReference type="EMBL" id="CP055899">
    <property type="protein sequence ID" value="QKX56993.1"/>
    <property type="molecule type" value="Genomic_DNA"/>
</dbReference>